<dbReference type="Proteomes" id="UP001216558">
    <property type="component" value="Unassembled WGS sequence"/>
</dbReference>
<reference evidence="2 3" key="1">
    <citation type="submission" date="2022-10" db="EMBL/GenBank/DDBJ databases">
        <title>Erythrobacter sp. sf7 Genome sequencing.</title>
        <authorList>
            <person name="Park S."/>
        </authorList>
    </citation>
    <scope>NUCLEOTIDE SEQUENCE [LARGE SCALE GENOMIC DNA]</scope>
    <source>
        <strain evidence="3">sf7</strain>
    </source>
</reference>
<feature type="domain" description="Deacetylase PdaC" evidence="1">
    <location>
        <begin position="75"/>
        <end position="160"/>
    </location>
</feature>
<gene>
    <name evidence="2" type="ORF">OIK40_05525</name>
</gene>
<evidence type="ECO:0000313" key="2">
    <source>
        <dbReference type="EMBL" id="MDC8754104.1"/>
    </source>
</evidence>
<evidence type="ECO:0000259" key="1">
    <source>
        <dbReference type="Pfam" id="PF13739"/>
    </source>
</evidence>
<protein>
    <submittedName>
        <fullName evidence="2">DUF4163 domain-containing protein</fullName>
    </submittedName>
</protein>
<keyword evidence="3" id="KW-1185">Reference proteome</keyword>
<dbReference type="Gene3D" id="3.30.565.40">
    <property type="entry name" value="Fervidobacterium nodosum Rt17-B1 like"/>
    <property type="match status" value="1"/>
</dbReference>
<sequence length="283" mass="29828">MNVPEMFHVKHWLCGFAVTGALVLVACSSPEDVARKTGVAQEGAASAVATASAGAAQAGAVAFEDNAEKDGGSREFAYKWPAEASAIPALTERLAAERDRLLGEQKADWAMALAEFKGEDCVSCKTLSLSKEWKVVADLPRFLSLSASIYFYTGGAHGNSGYAALVWDRETGEGLEPEAMFASEAALQDALGDPWCKALKIEKKDRLGADYSDDGFFPCPPVSDLTLLPGSSNGQSFDRIGLIAAPYVAGSYAEGAYEVTLPVTQAVLAAVKPGYKSAFALPK</sequence>
<dbReference type="Pfam" id="PF13739">
    <property type="entry name" value="PdaC"/>
    <property type="match status" value="1"/>
</dbReference>
<dbReference type="InterPro" id="IPR025303">
    <property type="entry name" value="PdaC"/>
</dbReference>
<evidence type="ECO:0000313" key="3">
    <source>
        <dbReference type="Proteomes" id="UP001216558"/>
    </source>
</evidence>
<name>A0ABT5JN70_9SPHN</name>
<organism evidence="2 3">
    <name type="scientific">Erythrobacter fulvus</name>
    <dbReference type="NCBI Taxonomy" id="2987523"/>
    <lineage>
        <taxon>Bacteria</taxon>
        <taxon>Pseudomonadati</taxon>
        <taxon>Pseudomonadota</taxon>
        <taxon>Alphaproteobacteria</taxon>
        <taxon>Sphingomonadales</taxon>
        <taxon>Erythrobacteraceae</taxon>
        <taxon>Erythrobacter/Porphyrobacter group</taxon>
        <taxon>Erythrobacter</taxon>
    </lineage>
</organism>
<dbReference type="EMBL" id="JAQQXQ010000003">
    <property type="protein sequence ID" value="MDC8754104.1"/>
    <property type="molecule type" value="Genomic_DNA"/>
</dbReference>
<dbReference type="RefSeq" id="WP_273676877.1">
    <property type="nucleotide sequence ID" value="NZ_JAQQXQ010000003.1"/>
</dbReference>
<accession>A0ABT5JN70</accession>
<proteinExistence type="predicted"/>
<comment type="caution">
    <text evidence="2">The sequence shown here is derived from an EMBL/GenBank/DDBJ whole genome shotgun (WGS) entry which is preliminary data.</text>
</comment>